<organism evidence="6 7">
    <name type="scientific">Pyrrhoderma noxium</name>
    <dbReference type="NCBI Taxonomy" id="2282107"/>
    <lineage>
        <taxon>Eukaryota</taxon>
        <taxon>Fungi</taxon>
        <taxon>Dikarya</taxon>
        <taxon>Basidiomycota</taxon>
        <taxon>Agaricomycotina</taxon>
        <taxon>Agaricomycetes</taxon>
        <taxon>Hymenochaetales</taxon>
        <taxon>Hymenochaetaceae</taxon>
        <taxon>Pyrrhoderma</taxon>
    </lineage>
</organism>
<reference evidence="6 7" key="1">
    <citation type="journal article" date="2017" name="Mol. Ecol.">
        <title>Comparative and population genomic landscape of Phellinus noxius: A hypervariable fungus causing root rot in trees.</title>
        <authorList>
            <person name="Chung C.L."/>
            <person name="Lee T.J."/>
            <person name="Akiba M."/>
            <person name="Lee H.H."/>
            <person name="Kuo T.H."/>
            <person name="Liu D."/>
            <person name="Ke H.M."/>
            <person name="Yokoi T."/>
            <person name="Roa M.B."/>
            <person name="Lu M.J."/>
            <person name="Chang Y.Y."/>
            <person name="Ann P.J."/>
            <person name="Tsai J.N."/>
            <person name="Chen C.Y."/>
            <person name="Tzean S.S."/>
            <person name="Ota Y."/>
            <person name="Hattori T."/>
            <person name="Sahashi N."/>
            <person name="Liou R.F."/>
            <person name="Kikuchi T."/>
            <person name="Tsai I.J."/>
        </authorList>
    </citation>
    <scope>NUCLEOTIDE SEQUENCE [LARGE SCALE GENOMIC DNA]</scope>
    <source>
        <strain evidence="6 7">FFPRI411160</strain>
    </source>
</reference>
<dbReference type="GO" id="GO:0046098">
    <property type="term" value="P:guanine metabolic process"/>
    <property type="evidence" value="ECO:0007669"/>
    <property type="project" value="TreeGrafter"/>
</dbReference>
<keyword evidence="3 6" id="KW-0378">Hydrolase</keyword>
<dbReference type="Pfam" id="PF01979">
    <property type="entry name" value="Amidohydro_1"/>
    <property type="match status" value="1"/>
</dbReference>
<dbReference type="EMBL" id="NBII01000007">
    <property type="protein sequence ID" value="PAV17042.1"/>
    <property type="molecule type" value="Genomic_DNA"/>
</dbReference>
<dbReference type="Proteomes" id="UP000217199">
    <property type="component" value="Unassembled WGS sequence"/>
</dbReference>
<dbReference type="AlphaFoldDB" id="A0A286UBR9"/>
<dbReference type="GO" id="GO:0005829">
    <property type="term" value="C:cytosol"/>
    <property type="evidence" value="ECO:0007669"/>
    <property type="project" value="TreeGrafter"/>
</dbReference>
<dbReference type="InterPro" id="IPR006680">
    <property type="entry name" value="Amidohydro-rel"/>
</dbReference>
<dbReference type="InterPro" id="IPR051607">
    <property type="entry name" value="Metallo-dep_hydrolases"/>
</dbReference>
<dbReference type="InterPro" id="IPR032466">
    <property type="entry name" value="Metal_Hydrolase"/>
</dbReference>
<feature type="domain" description="Amidohydrolase-related" evidence="5">
    <location>
        <begin position="61"/>
        <end position="448"/>
    </location>
</feature>
<keyword evidence="2" id="KW-0479">Metal-binding</keyword>
<evidence type="ECO:0000256" key="4">
    <source>
        <dbReference type="ARBA" id="ARBA00022833"/>
    </source>
</evidence>
<dbReference type="InterPro" id="IPR011059">
    <property type="entry name" value="Metal-dep_hydrolase_composite"/>
</dbReference>
<evidence type="ECO:0000256" key="1">
    <source>
        <dbReference type="ARBA" id="ARBA00001947"/>
    </source>
</evidence>
<comment type="caution">
    <text evidence="6">The sequence shown here is derived from an EMBL/GenBank/DDBJ whole genome shotgun (WGS) entry which is preliminary data.</text>
</comment>
<dbReference type="Gene3D" id="2.30.40.10">
    <property type="entry name" value="Urease, subunit C, domain 1"/>
    <property type="match status" value="1"/>
</dbReference>
<evidence type="ECO:0000256" key="2">
    <source>
        <dbReference type="ARBA" id="ARBA00022723"/>
    </source>
</evidence>
<evidence type="ECO:0000259" key="5">
    <source>
        <dbReference type="Pfam" id="PF01979"/>
    </source>
</evidence>
<dbReference type="GO" id="GO:0008270">
    <property type="term" value="F:zinc ion binding"/>
    <property type="evidence" value="ECO:0007669"/>
    <property type="project" value="TreeGrafter"/>
</dbReference>
<keyword evidence="7" id="KW-1185">Reference proteome</keyword>
<protein>
    <submittedName>
        <fullName evidence="6">Metallo-dependent hydrolase</fullName>
    </submittedName>
</protein>
<dbReference type="STRING" id="2282107.A0A286UBR9"/>
<dbReference type="GO" id="GO:0008892">
    <property type="term" value="F:guanine deaminase activity"/>
    <property type="evidence" value="ECO:0007669"/>
    <property type="project" value="TreeGrafter"/>
</dbReference>
<comment type="cofactor">
    <cofactor evidence="1">
        <name>Zn(2+)</name>
        <dbReference type="ChEBI" id="CHEBI:29105"/>
    </cofactor>
</comment>
<keyword evidence="4" id="KW-0862">Zinc</keyword>
<accession>A0A286UBR9</accession>
<proteinExistence type="predicted"/>
<dbReference type="SUPFAM" id="SSF51556">
    <property type="entry name" value="Metallo-dependent hydrolases"/>
    <property type="match status" value="1"/>
</dbReference>
<dbReference type="PANTHER" id="PTHR11271">
    <property type="entry name" value="GUANINE DEAMINASE"/>
    <property type="match status" value="1"/>
</dbReference>
<evidence type="ECO:0000256" key="3">
    <source>
        <dbReference type="ARBA" id="ARBA00022801"/>
    </source>
</evidence>
<dbReference type="PANTHER" id="PTHR11271:SF6">
    <property type="entry name" value="GUANINE DEAMINASE"/>
    <property type="match status" value="1"/>
</dbReference>
<gene>
    <name evidence="6" type="ORF">PNOK_0710600</name>
</gene>
<name>A0A286UBR9_9AGAM</name>
<dbReference type="Gene3D" id="3.20.20.140">
    <property type="entry name" value="Metal-dependent hydrolases"/>
    <property type="match status" value="1"/>
</dbReference>
<evidence type="ECO:0000313" key="6">
    <source>
        <dbReference type="EMBL" id="PAV17042.1"/>
    </source>
</evidence>
<sequence>MVLKRFIGSFIDTPELGVVRVLHDYSLVIDESGFISSFSPKEQDSYLSGEVDTVTIPHGGFMLPSFCDLHLHAPQFLYQGTGLHLPLMEWLDQYAFKAEERIDSDPVLAEKTYSSLAKRLKEHGTGAVLLFGTIKEETNIILARVMQEAGIRAFIGKLSMDVSSRPTYKEPSAQEAIASAISFNQKMQSTFSHLSSSNLLVEPVLTPRFTPSCSDELLAGLGELSERENLRIQSHLAEARDQVDWVHQERGIPDIDVFDKHHLLTPRTIQAHCTFLTKPCFDRLHNIGTGIAHCPLSNSYFSSLPFPLREALSSGVRVGLGTDIAGGYSIDIMNTMRTAVVVSRIREGARKESGQAQGESLSINWKEALYLATKGGATTLQLPRGTGTFEIGAPFDAQLIRLHENGLGIGPIDVFDELGEKPISEELLEKWWCIGDTRNRVGLWIQGKQCHP</sequence>
<dbReference type="OrthoDB" id="194468at2759"/>
<dbReference type="InParanoid" id="A0A286UBR9"/>
<evidence type="ECO:0000313" key="7">
    <source>
        <dbReference type="Proteomes" id="UP000217199"/>
    </source>
</evidence>